<dbReference type="AlphaFoldDB" id="A0A2P5AXB7"/>
<gene>
    <name evidence="2" type="ORF">PanWU01x14_291570</name>
</gene>
<evidence type="ECO:0000313" key="2">
    <source>
        <dbReference type="EMBL" id="PON41179.1"/>
    </source>
</evidence>
<dbReference type="Proteomes" id="UP000237105">
    <property type="component" value="Unassembled WGS sequence"/>
</dbReference>
<feature type="region of interest" description="Disordered" evidence="1">
    <location>
        <begin position="68"/>
        <end position="122"/>
    </location>
</feature>
<proteinExistence type="predicted"/>
<accession>A0A2P5AXB7</accession>
<evidence type="ECO:0000256" key="1">
    <source>
        <dbReference type="SAM" id="MobiDB-lite"/>
    </source>
</evidence>
<keyword evidence="3" id="KW-1185">Reference proteome</keyword>
<feature type="compositionally biased region" description="Basic and acidic residues" evidence="1">
    <location>
        <begin position="37"/>
        <end position="53"/>
    </location>
</feature>
<dbReference type="OrthoDB" id="955245at2759"/>
<feature type="region of interest" description="Disordered" evidence="1">
    <location>
        <begin position="32"/>
        <end position="53"/>
    </location>
</feature>
<organism evidence="2 3">
    <name type="scientific">Parasponia andersonii</name>
    <name type="common">Sponia andersonii</name>
    <dbReference type="NCBI Taxonomy" id="3476"/>
    <lineage>
        <taxon>Eukaryota</taxon>
        <taxon>Viridiplantae</taxon>
        <taxon>Streptophyta</taxon>
        <taxon>Embryophyta</taxon>
        <taxon>Tracheophyta</taxon>
        <taxon>Spermatophyta</taxon>
        <taxon>Magnoliopsida</taxon>
        <taxon>eudicotyledons</taxon>
        <taxon>Gunneridae</taxon>
        <taxon>Pentapetalae</taxon>
        <taxon>rosids</taxon>
        <taxon>fabids</taxon>
        <taxon>Rosales</taxon>
        <taxon>Cannabaceae</taxon>
        <taxon>Parasponia</taxon>
    </lineage>
</organism>
<comment type="caution">
    <text evidence="2">The sequence shown here is derived from an EMBL/GenBank/DDBJ whole genome shotgun (WGS) entry which is preliminary data.</text>
</comment>
<dbReference type="STRING" id="3476.A0A2P5AXB7"/>
<protein>
    <submittedName>
        <fullName evidence="2">Uncharacterized protein</fullName>
    </submittedName>
</protein>
<evidence type="ECO:0000313" key="3">
    <source>
        <dbReference type="Proteomes" id="UP000237105"/>
    </source>
</evidence>
<reference evidence="3" key="1">
    <citation type="submission" date="2016-06" db="EMBL/GenBank/DDBJ databases">
        <title>Parallel loss of symbiosis genes in relatives of nitrogen-fixing non-legume Parasponia.</title>
        <authorList>
            <person name="Van Velzen R."/>
            <person name="Holmer R."/>
            <person name="Bu F."/>
            <person name="Rutten L."/>
            <person name="Van Zeijl A."/>
            <person name="Liu W."/>
            <person name="Santuari L."/>
            <person name="Cao Q."/>
            <person name="Sharma T."/>
            <person name="Shen D."/>
            <person name="Roswanjaya Y."/>
            <person name="Wardhani T."/>
            <person name="Kalhor M.S."/>
            <person name="Jansen J."/>
            <person name="Van den Hoogen J."/>
            <person name="Gungor B."/>
            <person name="Hartog M."/>
            <person name="Hontelez J."/>
            <person name="Verver J."/>
            <person name="Yang W.-C."/>
            <person name="Schijlen E."/>
            <person name="Repin R."/>
            <person name="Schilthuizen M."/>
            <person name="Schranz E."/>
            <person name="Heidstra R."/>
            <person name="Miyata K."/>
            <person name="Fedorova E."/>
            <person name="Kohlen W."/>
            <person name="Bisseling T."/>
            <person name="Smit S."/>
            <person name="Geurts R."/>
        </authorList>
    </citation>
    <scope>NUCLEOTIDE SEQUENCE [LARGE SCALE GENOMIC DNA]</scope>
    <source>
        <strain evidence="3">cv. WU1-14</strain>
    </source>
</reference>
<name>A0A2P5AXB7_PARAD</name>
<sequence>MSSYVFLLHSNFSKMSFVRPLTPCLNNPIKKYNQASKGHDTRHEIKEERAPSTAEVIKRMAEEKLREAEQGVASQVSDKTCDATEEATLGEAKLNSVKNRYKEHEPGADYRRRGDDDRDHKK</sequence>
<feature type="compositionally biased region" description="Basic and acidic residues" evidence="1">
    <location>
        <begin position="100"/>
        <end position="122"/>
    </location>
</feature>
<dbReference type="EMBL" id="JXTB01000421">
    <property type="protein sequence ID" value="PON41179.1"/>
    <property type="molecule type" value="Genomic_DNA"/>
</dbReference>